<dbReference type="InterPro" id="IPR040079">
    <property type="entry name" value="Glutathione_S-Trfase"/>
</dbReference>
<dbReference type="SFLD" id="SFLDG01150">
    <property type="entry name" value="Main.1:_Beta-like"/>
    <property type="match status" value="1"/>
</dbReference>
<organism evidence="4 5">
    <name type="scientific">Novosphingobium resinovorum</name>
    <dbReference type="NCBI Taxonomy" id="158500"/>
    <lineage>
        <taxon>Bacteria</taxon>
        <taxon>Pseudomonadati</taxon>
        <taxon>Pseudomonadota</taxon>
        <taxon>Alphaproteobacteria</taxon>
        <taxon>Sphingomonadales</taxon>
        <taxon>Sphingomonadaceae</taxon>
        <taxon>Novosphingobium</taxon>
    </lineage>
</organism>
<dbReference type="Proteomes" id="UP000024329">
    <property type="component" value="Unassembled WGS sequence"/>
</dbReference>
<feature type="domain" description="GST C-terminal" evidence="3">
    <location>
        <begin position="87"/>
        <end position="208"/>
    </location>
</feature>
<dbReference type="SFLD" id="SFLDG00358">
    <property type="entry name" value="Main_(cytGST)"/>
    <property type="match status" value="1"/>
</dbReference>
<dbReference type="PROSITE" id="PS50404">
    <property type="entry name" value="GST_NTER"/>
    <property type="match status" value="1"/>
</dbReference>
<dbReference type="Gene3D" id="3.40.30.10">
    <property type="entry name" value="Glutaredoxin"/>
    <property type="match status" value="1"/>
</dbReference>
<keyword evidence="4" id="KW-0808">Transferase</keyword>
<dbReference type="Pfam" id="PF02798">
    <property type="entry name" value="GST_N"/>
    <property type="match status" value="1"/>
</dbReference>
<accession>A0A031K2Z5</accession>
<dbReference type="InterPro" id="IPR004045">
    <property type="entry name" value="Glutathione_S-Trfase_N"/>
</dbReference>
<evidence type="ECO:0000313" key="5">
    <source>
        <dbReference type="Proteomes" id="UP000024329"/>
    </source>
</evidence>
<dbReference type="PATRIC" id="fig|158500.4.peg.1520"/>
<dbReference type="InterPro" id="IPR036249">
    <property type="entry name" value="Thioredoxin-like_sf"/>
</dbReference>
<dbReference type="GO" id="GO:0016740">
    <property type="term" value="F:transferase activity"/>
    <property type="evidence" value="ECO:0007669"/>
    <property type="project" value="UniProtKB-KW"/>
</dbReference>
<dbReference type="EMBL" id="JFYZ01000003">
    <property type="protein sequence ID" value="EZP83373.1"/>
    <property type="molecule type" value="Genomic_DNA"/>
</dbReference>
<dbReference type="InterPro" id="IPR036282">
    <property type="entry name" value="Glutathione-S-Trfase_C_sf"/>
</dbReference>
<dbReference type="STRING" id="158500.BES08_04700"/>
<dbReference type="CDD" id="cd03207">
    <property type="entry name" value="GST_C_8"/>
    <property type="match status" value="1"/>
</dbReference>
<dbReference type="SUPFAM" id="SSF47616">
    <property type="entry name" value="GST C-terminal domain-like"/>
    <property type="match status" value="1"/>
</dbReference>
<protein>
    <submittedName>
        <fullName evidence="4">Glutathione S-transferase</fullName>
    </submittedName>
</protein>
<dbReference type="AlphaFoldDB" id="A0A031K2Z5"/>
<evidence type="ECO:0000313" key="4">
    <source>
        <dbReference type="EMBL" id="EZP83373.1"/>
    </source>
</evidence>
<evidence type="ECO:0000256" key="1">
    <source>
        <dbReference type="RuleBase" id="RU003494"/>
    </source>
</evidence>
<dbReference type="Pfam" id="PF00043">
    <property type="entry name" value="GST_C"/>
    <property type="match status" value="1"/>
</dbReference>
<dbReference type="SFLD" id="SFLDS00019">
    <property type="entry name" value="Glutathione_Transferase_(cytos"/>
    <property type="match status" value="1"/>
</dbReference>
<evidence type="ECO:0000259" key="3">
    <source>
        <dbReference type="PROSITE" id="PS50405"/>
    </source>
</evidence>
<dbReference type="CDD" id="cd03046">
    <property type="entry name" value="GST_N_GTT1_like"/>
    <property type="match status" value="1"/>
</dbReference>
<dbReference type="eggNOG" id="COG0625">
    <property type="taxonomic scope" value="Bacteria"/>
</dbReference>
<proteinExistence type="inferred from homology"/>
<sequence length="208" mass="23358">MADYTFFTNPMSRGQIARWALHEAGADYEQVLVDWKDKPAAFLDANPMAKVPTLIHHADDGDRIITEAAAICLYLAEMNPEAHLLPNDGEMADYYRWTFFASGPIEQAITSRALKFEPTPQQEMMAGWGSFERTLAAIEEKLAEDDWVCGTRFTMADVYVGSAIDWGMTFGIIPPLPPLVAYAERCQERPAYRTAKGIDGKLIEEMKK</sequence>
<dbReference type="PROSITE" id="PS50405">
    <property type="entry name" value="GST_CTER"/>
    <property type="match status" value="1"/>
</dbReference>
<comment type="caution">
    <text evidence="4">The sequence shown here is derived from an EMBL/GenBank/DDBJ whole genome shotgun (WGS) entry which is preliminary data.</text>
</comment>
<reference evidence="4 5" key="1">
    <citation type="submission" date="2014-03" db="EMBL/GenBank/DDBJ databases">
        <title>Whole genome sequence of Novosphingobium resinovorum KF1.</title>
        <authorList>
            <person name="Gan H.M."/>
            <person name="Gan H.Y."/>
            <person name="Chew T.H."/>
            <person name="Savka M.A."/>
        </authorList>
    </citation>
    <scope>NUCLEOTIDE SEQUENCE [LARGE SCALE GENOMIC DNA]</scope>
    <source>
        <strain evidence="4 5">KF1</strain>
    </source>
</reference>
<comment type="similarity">
    <text evidence="1">Belongs to the GST superfamily.</text>
</comment>
<dbReference type="PANTHER" id="PTHR44051:SF21">
    <property type="entry name" value="GLUTATHIONE S-TRANSFERASE FAMILY PROTEIN"/>
    <property type="match status" value="1"/>
</dbReference>
<dbReference type="SUPFAM" id="SSF52833">
    <property type="entry name" value="Thioredoxin-like"/>
    <property type="match status" value="1"/>
</dbReference>
<dbReference type="InterPro" id="IPR004046">
    <property type="entry name" value="GST_C"/>
</dbReference>
<dbReference type="PANTHER" id="PTHR44051">
    <property type="entry name" value="GLUTATHIONE S-TRANSFERASE-RELATED"/>
    <property type="match status" value="1"/>
</dbReference>
<dbReference type="RefSeq" id="WP_036524577.1">
    <property type="nucleotide sequence ID" value="NZ_JFYZ01000003.1"/>
</dbReference>
<feature type="domain" description="GST N-terminal" evidence="2">
    <location>
        <begin position="1"/>
        <end position="83"/>
    </location>
</feature>
<dbReference type="Gene3D" id="1.20.1050.10">
    <property type="match status" value="1"/>
</dbReference>
<gene>
    <name evidence="4" type="ORF">BV97_01484</name>
</gene>
<name>A0A031K2Z5_9SPHN</name>
<evidence type="ECO:0000259" key="2">
    <source>
        <dbReference type="PROSITE" id="PS50404"/>
    </source>
</evidence>
<dbReference type="InterPro" id="IPR010987">
    <property type="entry name" value="Glutathione-S-Trfase_C-like"/>
</dbReference>